<evidence type="ECO:0000256" key="3">
    <source>
        <dbReference type="ARBA" id="ARBA00022741"/>
    </source>
</evidence>
<evidence type="ECO:0000313" key="12">
    <source>
        <dbReference type="EMBL" id="MCL9812688.1"/>
    </source>
</evidence>
<dbReference type="PANTHER" id="PTHR11946:SF93">
    <property type="entry name" value="VALINE--TRNA LIGASE, CHLOROPLASTIC_MITOCHONDRIAL 2"/>
    <property type="match status" value="1"/>
</dbReference>
<dbReference type="GO" id="GO:0005829">
    <property type="term" value="C:cytosol"/>
    <property type="evidence" value="ECO:0007669"/>
    <property type="project" value="TreeGrafter"/>
</dbReference>
<dbReference type="Pfam" id="PF00133">
    <property type="entry name" value="tRNA-synt_1"/>
    <property type="match status" value="1"/>
</dbReference>
<dbReference type="PROSITE" id="PS00178">
    <property type="entry name" value="AA_TRNA_LIGASE_I"/>
    <property type="match status" value="1"/>
</dbReference>
<evidence type="ECO:0000256" key="7">
    <source>
        <dbReference type="ARBA" id="ARBA00047552"/>
    </source>
</evidence>
<dbReference type="CDD" id="cd07962">
    <property type="entry name" value="Anticodon_Ia_Val"/>
    <property type="match status" value="1"/>
</dbReference>
<dbReference type="NCBIfam" id="TIGR00422">
    <property type="entry name" value="valS"/>
    <property type="match status" value="1"/>
</dbReference>
<dbReference type="EC" id="6.1.1.9" evidence="8"/>
<accession>A0AAE3FPV7</accession>
<proteinExistence type="inferred from homology"/>
<dbReference type="HAMAP" id="MF_02005">
    <property type="entry name" value="Val_tRNA_synth_type2"/>
    <property type="match status" value="1"/>
</dbReference>
<keyword evidence="5 8" id="KW-0648">Protein biosynthesis</keyword>
<dbReference type="EMBL" id="JAKRVY010000001">
    <property type="protein sequence ID" value="MCL9812688.1"/>
    <property type="molecule type" value="Genomic_DNA"/>
</dbReference>
<dbReference type="PRINTS" id="PR00986">
    <property type="entry name" value="TRNASYNTHVAL"/>
</dbReference>
<feature type="compositionally biased region" description="Low complexity" evidence="9">
    <location>
        <begin position="1"/>
        <end position="12"/>
    </location>
</feature>
<dbReference type="Gene3D" id="3.40.50.620">
    <property type="entry name" value="HUPs"/>
    <property type="match status" value="2"/>
</dbReference>
<keyword evidence="4 8" id="KW-0067">ATP-binding</keyword>
<dbReference type="Proteomes" id="UP001202674">
    <property type="component" value="Unassembled WGS sequence"/>
</dbReference>
<keyword evidence="1 8" id="KW-0963">Cytoplasm</keyword>
<feature type="short sequence motif" description="'KMSKS' region" evidence="8">
    <location>
        <begin position="556"/>
        <end position="560"/>
    </location>
</feature>
<evidence type="ECO:0000259" key="11">
    <source>
        <dbReference type="Pfam" id="PF08264"/>
    </source>
</evidence>
<keyword evidence="6 8" id="KW-0030">Aminoacyl-tRNA synthetase</keyword>
<evidence type="ECO:0000256" key="2">
    <source>
        <dbReference type="ARBA" id="ARBA00022598"/>
    </source>
</evidence>
<comment type="catalytic activity">
    <reaction evidence="7 8">
        <text>tRNA(Val) + L-valine + ATP = L-valyl-tRNA(Val) + AMP + diphosphate</text>
        <dbReference type="Rhea" id="RHEA:10704"/>
        <dbReference type="Rhea" id="RHEA-COMP:9672"/>
        <dbReference type="Rhea" id="RHEA-COMP:9708"/>
        <dbReference type="ChEBI" id="CHEBI:30616"/>
        <dbReference type="ChEBI" id="CHEBI:33019"/>
        <dbReference type="ChEBI" id="CHEBI:57762"/>
        <dbReference type="ChEBI" id="CHEBI:78442"/>
        <dbReference type="ChEBI" id="CHEBI:78537"/>
        <dbReference type="ChEBI" id="CHEBI:456215"/>
        <dbReference type="EC" id="6.1.1.9"/>
    </reaction>
</comment>
<dbReference type="NCBIfam" id="NF009687">
    <property type="entry name" value="PRK13208.1"/>
    <property type="match status" value="1"/>
</dbReference>
<keyword evidence="2 8" id="KW-0436">Ligase</keyword>
<dbReference type="GO" id="GO:0005524">
    <property type="term" value="F:ATP binding"/>
    <property type="evidence" value="ECO:0007669"/>
    <property type="project" value="UniProtKB-UniRule"/>
</dbReference>
<dbReference type="AlphaFoldDB" id="A0AAE3FPV7"/>
<dbReference type="InterPro" id="IPR009080">
    <property type="entry name" value="tRNAsynth_Ia_anticodon-bd"/>
</dbReference>
<evidence type="ECO:0000256" key="4">
    <source>
        <dbReference type="ARBA" id="ARBA00022840"/>
    </source>
</evidence>
<dbReference type="GO" id="GO:0006438">
    <property type="term" value="P:valyl-tRNA aminoacylation"/>
    <property type="evidence" value="ECO:0007669"/>
    <property type="project" value="UniProtKB-UniRule"/>
</dbReference>
<protein>
    <recommendedName>
        <fullName evidence="8">Valine--tRNA ligase</fullName>
        <ecNumber evidence="8">6.1.1.9</ecNumber>
    </recommendedName>
    <alternativeName>
        <fullName evidence="8">Valyl-tRNA synthetase</fullName>
        <shortName evidence="8">ValRS</shortName>
    </alternativeName>
</protein>
<comment type="subcellular location">
    <subcellularLocation>
        <location evidence="8">Cytoplasm</location>
    </subcellularLocation>
</comment>
<evidence type="ECO:0000256" key="5">
    <source>
        <dbReference type="ARBA" id="ARBA00022917"/>
    </source>
</evidence>
<dbReference type="RefSeq" id="WP_250594604.1">
    <property type="nucleotide sequence ID" value="NZ_JAKRVY010000001.1"/>
</dbReference>
<evidence type="ECO:0000256" key="6">
    <source>
        <dbReference type="ARBA" id="ARBA00023146"/>
    </source>
</evidence>
<comment type="caution">
    <text evidence="12">The sequence shown here is derived from an EMBL/GenBank/DDBJ whole genome shotgun (WGS) entry which is preliminary data.</text>
</comment>
<keyword evidence="3 8" id="KW-0547">Nucleotide-binding</keyword>
<feature type="short sequence motif" description="'HIGH' region" evidence="8">
    <location>
        <begin position="63"/>
        <end position="73"/>
    </location>
</feature>
<dbReference type="InterPro" id="IPR033705">
    <property type="entry name" value="Anticodon_Ia_Val"/>
</dbReference>
<organism evidence="12 13">
    <name type="scientific">Natranaeroarchaeum aerophilus</name>
    <dbReference type="NCBI Taxonomy" id="2917711"/>
    <lineage>
        <taxon>Archaea</taxon>
        <taxon>Methanobacteriati</taxon>
        <taxon>Methanobacteriota</taxon>
        <taxon>Stenosarchaea group</taxon>
        <taxon>Halobacteria</taxon>
        <taxon>Halobacteriales</taxon>
        <taxon>Natronoarchaeaceae</taxon>
        <taxon>Natranaeroarchaeum</taxon>
    </lineage>
</organism>
<evidence type="ECO:0000256" key="8">
    <source>
        <dbReference type="HAMAP-Rule" id="MF_02005"/>
    </source>
</evidence>
<comment type="domain">
    <text evidence="8">ValRS has two distinct active sites: one for aminoacylation and one for editing. The misactivated threonine is translocated from the active site to the editing site.</text>
</comment>
<evidence type="ECO:0000313" key="13">
    <source>
        <dbReference type="Proteomes" id="UP001202674"/>
    </source>
</evidence>
<gene>
    <name evidence="8" type="primary">valS</name>
    <name evidence="12" type="ORF">AArcSt11_03360</name>
</gene>
<dbReference type="Pfam" id="PF08264">
    <property type="entry name" value="Anticodon_1"/>
    <property type="match status" value="1"/>
</dbReference>
<feature type="domain" description="Methionyl/Valyl/Leucyl/Isoleucyl-tRNA synthetase anticodon-binding" evidence="11">
    <location>
        <begin position="635"/>
        <end position="774"/>
    </location>
</feature>
<dbReference type="Gene3D" id="1.10.730.10">
    <property type="entry name" value="Isoleucyl-tRNA Synthetase, Domain 1"/>
    <property type="match status" value="1"/>
</dbReference>
<name>A0AAE3FPV7_9EURY</name>
<dbReference type="InterPro" id="IPR022874">
    <property type="entry name" value="Valine-tRNA_ligase_type_2"/>
</dbReference>
<dbReference type="SUPFAM" id="SSF50677">
    <property type="entry name" value="ValRS/IleRS/LeuRS editing domain"/>
    <property type="match status" value="1"/>
</dbReference>
<reference evidence="12 13" key="1">
    <citation type="journal article" date="2022" name="Syst. Appl. Microbiol.">
        <title>Natronocalculus amylovorans gen. nov., sp. nov., and Natranaeroarchaeum aerophilus sp. nov., dominant culturable amylolytic natronoarchaea from hypersaline soda lakes in southwestern Siberia.</title>
        <authorList>
            <person name="Sorokin D.Y."/>
            <person name="Elcheninov A.G."/>
            <person name="Khizhniak T.V."/>
            <person name="Koenen M."/>
            <person name="Bale N.J."/>
            <person name="Damste J.S.S."/>
            <person name="Kublanov I.V."/>
        </authorList>
    </citation>
    <scope>NUCLEOTIDE SEQUENCE [LARGE SCALE GENOMIC DNA]</scope>
    <source>
        <strain evidence="12 13">AArc-St1-1</strain>
    </source>
</reference>
<dbReference type="InterPro" id="IPR002303">
    <property type="entry name" value="Valyl-tRNA_ligase"/>
</dbReference>
<dbReference type="GO" id="GO:0002161">
    <property type="term" value="F:aminoacyl-tRNA deacylase activity"/>
    <property type="evidence" value="ECO:0007669"/>
    <property type="project" value="InterPro"/>
</dbReference>
<evidence type="ECO:0000256" key="1">
    <source>
        <dbReference type="ARBA" id="ARBA00022490"/>
    </source>
</evidence>
<dbReference type="InterPro" id="IPR001412">
    <property type="entry name" value="aa-tRNA-synth_I_CS"/>
</dbReference>
<evidence type="ECO:0000259" key="10">
    <source>
        <dbReference type="Pfam" id="PF00133"/>
    </source>
</evidence>
<feature type="region of interest" description="Disordered" evidence="9">
    <location>
        <begin position="1"/>
        <end position="28"/>
    </location>
</feature>
<dbReference type="GO" id="GO:0004832">
    <property type="term" value="F:valine-tRNA ligase activity"/>
    <property type="evidence" value="ECO:0007669"/>
    <property type="project" value="UniProtKB-UniRule"/>
</dbReference>
<comment type="similarity">
    <text evidence="8">Belongs to the class-I aminoacyl-tRNA synthetase family. ValS type 2 subfamily.</text>
</comment>
<dbReference type="InterPro" id="IPR014729">
    <property type="entry name" value="Rossmann-like_a/b/a_fold"/>
</dbReference>
<dbReference type="PANTHER" id="PTHR11946">
    <property type="entry name" value="VALYL-TRNA SYNTHETASES"/>
    <property type="match status" value="1"/>
</dbReference>
<feature type="domain" description="Aminoacyl-tRNA synthetase class Ia" evidence="10">
    <location>
        <begin position="33"/>
        <end position="592"/>
    </location>
</feature>
<dbReference type="InterPro" id="IPR013155">
    <property type="entry name" value="M/V/L/I-tRNA-synth_anticd-bd"/>
</dbReference>
<evidence type="ECO:0000256" key="9">
    <source>
        <dbReference type="SAM" id="MobiDB-lite"/>
    </source>
</evidence>
<dbReference type="InterPro" id="IPR009008">
    <property type="entry name" value="Val/Leu/Ile-tRNA-synth_edit"/>
</dbReference>
<dbReference type="SUPFAM" id="SSF47323">
    <property type="entry name" value="Anticodon-binding domain of a subclass of class I aminoacyl-tRNA synthetases"/>
    <property type="match status" value="1"/>
</dbReference>
<sequence>MSADDASDAGADTPDDSDGLDGSYDPSEIEPSWQQYWIEQGVNKYDESVTDPNTLFSIDTPPPTVSGDLHMGHLYQFTLQDFVARFRRMHEETTFFPFGYDDNGIASERLTERELDIRHQDFERHVFQEKCRDICQQYEDAFTRDVQSLAVSVDWDNTYKTIEPRVQRISQLSFIDLYEQGREYRQKAPAIWCPDCETAISQVEMEGAERDSHYNDIAFTHTETGEDIVIATTRPELLPACVAMFVHPDDEDNEHLVGDTARVPIFDHEVPIIADERVDMEKGTGVVMSCTFGDQTDIEWYQAHDLPLRVAIDESGTMTDLAGEYEGLSTHVAREEIVEDLDDEGYLQDRRAISHDVNVHERCETDVEFLVTEQWYVKMLDKKDEYLQAGREMDWYPEKMFTRYKHWIEGLEWDWCISRQRDSGIPIPVWYCEDCGETIVADREDLPVDPLSDDPPVDACHECGSENLRPEEDVFDTWATSSLTPLINAGWDWDAEAEEFTMDRPQLYPFDLRPQGHDIISFWLFHTIVKCYEHTGEVPFDATMINGMVLDENREAMSKSKGNVVRPEEVLEQFPVDAARYWAAGTSIGDDFPFKEQDLVTGEKLLRKLWNASKLVDHLVEETQPTEPDELAAIDEWLLAKQNAVIEEVTEKLENYEFSKARNQLRGFFWNTFCDDYLEIAKQRLNETDDPSTAYALRTAHRRFLTLFAPLLPHITEEIWQSVYAEGESIHTTDWPTTTDHEADLAAGETATAVIGALRRYKSEHQLPLNAELDRVEVYGSIDGFESAISEVMHVGELDAFEAAPDVTTEIDEISLDYSQVGPKFGGKVGEFDAALESGEYELTDGTLQLAGEELDADLFEVREERTYAGEGEMVEADDLVVVVDN</sequence>
<keyword evidence="13" id="KW-1185">Reference proteome</keyword>
<dbReference type="SUPFAM" id="SSF52374">
    <property type="entry name" value="Nucleotidylyl transferase"/>
    <property type="match status" value="1"/>
</dbReference>
<dbReference type="InterPro" id="IPR002300">
    <property type="entry name" value="aa-tRNA-synth_Ia"/>
</dbReference>
<comment type="function">
    <text evidence="8">Catalyzes the attachment of valine to tRNA(Val). As ValRS can inadvertently accommodate and process structurally similar amino acids such as threonine, to avoid such errors, it has a 'posttransfer' editing activity that hydrolyzes mischarged Thr-tRNA(Val) in a tRNA-dependent manner.</text>
</comment>
<feature type="binding site" evidence="8">
    <location>
        <position position="559"/>
    </location>
    <ligand>
        <name>ATP</name>
        <dbReference type="ChEBI" id="CHEBI:30616"/>
    </ligand>
</feature>